<dbReference type="Gene3D" id="3.30.390.10">
    <property type="entry name" value="Enolase-like, N-terminal domain"/>
    <property type="match status" value="1"/>
</dbReference>
<evidence type="ECO:0000256" key="7">
    <source>
        <dbReference type="RuleBase" id="RU366006"/>
    </source>
</evidence>
<dbReference type="SFLD" id="SFLDG00180">
    <property type="entry name" value="muconate_cycloisomerase"/>
    <property type="match status" value="1"/>
</dbReference>
<dbReference type="GO" id="GO:0046872">
    <property type="term" value="F:metal ion binding"/>
    <property type="evidence" value="ECO:0007669"/>
    <property type="project" value="UniProtKB-KW"/>
</dbReference>
<evidence type="ECO:0000256" key="3">
    <source>
        <dbReference type="ARBA" id="ARBA00022842"/>
    </source>
</evidence>
<dbReference type="OrthoDB" id="5241672at2"/>
<dbReference type="InterPro" id="IPR029017">
    <property type="entry name" value="Enolase-like_N"/>
</dbReference>
<feature type="domain" description="Mandelate racemase/muconate lactonizing enzyme C-terminal" evidence="8">
    <location>
        <begin position="141"/>
        <end position="239"/>
    </location>
</feature>
<proteinExistence type="inferred from homology"/>
<dbReference type="GO" id="GO:0016855">
    <property type="term" value="F:racemase and epimerase activity, acting on amino acids and derivatives"/>
    <property type="evidence" value="ECO:0007669"/>
    <property type="project" value="UniProtKB-UniRule"/>
</dbReference>
<dbReference type="Gene3D" id="3.20.20.120">
    <property type="entry name" value="Enolase-like C-terminal domain"/>
    <property type="match status" value="1"/>
</dbReference>
<dbReference type="Pfam" id="PF02746">
    <property type="entry name" value="MR_MLE_N"/>
    <property type="match status" value="1"/>
</dbReference>
<name>A0A1H0NJN0_9PSEU</name>
<feature type="binding site" evidence="6">
    <location>
        <position position="190"/>
    </location>
    <ligand>
        <name>Mg(2+)</name>
        <dbReference type="ChEBI" id="CHEBI:18420"/>
    </ligand>
</feature>
<dbReference type="RefSeq" id="WP_091375230.1">
    <property type="nucleotide sequence ID" value="NZ_FNDV01000002.1"/>
</dbReference>
<comment type="similarity">
    <text evidence="1 7">Belongs to the mandelate racemase/muconate lactonizing enzyme family.</text>
</comment>
<evidence type="ECO:0000313" key="10">
    <source>
        <dbReference type="Proteomes" id="UP000199651"/>
    </source>
</evidence>
<dbReference type="AlphaFoldDB" id="A0A1H0NJN0"/>
<dbReference type="InterPro" id="IPR034603">
    <property type="entry name" value="Dipeptide_epimerase"/>
</dbReference>
<evidence type="ECO:0000256" key="4">
    <source>
        <dbReference type="ARBA" id="ARBA00023235"/>
    </source>
</evidence>
<feature type="binding site" evidence="6">
    <location>
        <position position="243"/>
    </location>
    <ligand>
        <name>Mg(2+)</name>
        <dbReference type="ChEBI" id="CHEBI:18420"/>
    </ligand>
</feature>
<dbReference type="SUPFAM" id="SSF54826">
    <property type="entry name" value="Enolase N-terminal domain-like"/>
    <property type="match status" value="1"/>
</dbReference>
<keyword evidence="3 6" id="KW-0460">Magnesium</keyword>
<evidence type="ECO:0000256" key="2">
    <source>
        <dbReference type="ARBA" id="ARBA00022723"/>
    </source>
</evidence>
<dbReference type="SUPFAM" id="SSF51604">
    <property type="entry name" value="Enolase C-terminal domain-like"/>
    <property type="match status" value="1"/>
</dbReference>
<reference evidence="10" key="1">
    <citation type="submission" date="2016-10" db="EMBL/GenBank/DDBJ databases">
        <authorList>
            <person name="Varghese N."/>
            <person name="Submissions S."/>
        </authorList>
    </citation>
    <scope>NUCLEOTIDE SEQUENCE [LARGE SCALE GENOMIC DNA]</scope>
    <source>
        <strain evidence="10">IBRC-M 10655</strain>
    </source>
</reference>
<evidence type="ECO:0000256" key="6">
    <source>
        <dbReference type="PIRSR" id="PIRSR634603-3"/>
    </source>
</evidence>
<feature type="active site" description="Proton acceptor; specific for (S)-substrate epimerization" evidence="5">
    <location>
        <position position="267"/>
    </location>
</feature>
<gene>
    <name evidence="9" type="ORF">SAMN05192558_105366</name>
</gene>
<keyword evidence="10" id="KW-1185">Reference proteome</keyword>
<dbReference type="EMBL" id="FNJB01000005">
    <property type="protein sequence ID" value="SDO92625.1"/>
    <property type="molecule type" value="Genomic_DNA"/>
</dbReference>
<dbReference type="InterPro" id="IPR013341">
    <property type="entry name" value="Mandelate_racemase_N_dom"/>
</dbReference>
<dbReference type="SFLD" id="SFLDF00009">
    <property type="entry name" value="o-succinylbenzoate_synthase"/>
    <property type="match status" value="1"/>
</dbReference>
<evidence type="ECO:0000259" key="8">
    <source>
        <dbReference type="SMART" id="SM00922"/>
    </source>
</evidence>
<feature type="active site" description="Proton acceptor; specific for (R)-substrate epimerization" evidence="5">
    <location>
        <position position="162"/>
    </location>
</feature>
<protein>
    <recommendedName>
        <fullName evidence="7">Dipeptide epimerase</fullName>
        <ecNumber evidence="7">5.1.1.-</ecNumber>
    </recommendedName>
</protein>
<dbReference type="PANTHER" id="PTHR48073:SF2">
    <property type="entry name" value="O-SUCCINYLBENZOATE SYNTHASE"/>
    <property type="match status" value="1"/>
</dbReference>
<dbReference type="InterPro" id="IPR013342">
    <property type="entry name" value="Mandelate_racemase_C"/>
</dbReference>
<dbReference type="Pfam" id="PF13378">
    <property type="entry name" value="MR_MLE_C"/>
    <property type="match status" value="1"/>
</dbReference>
<feature type="binding site" evidence="6">
    <location>
        <position position="218"/>
    </location>
    <ligand>
        <name>Mg(2+)</name>
        <dbReference type="ChEBI" id="CHEBI:18420"/>
    </ligand>
</feature>
<sequence>MKIVELRTHRRTMALPTPFVTAKRTVTTLRSVFVEVIDDEGRSGWGEVVPNLRDTGESWEGLEPVILGPLRDRVIGADPAAFDKVCRDLEAVVAGNQGARSAVDVAVHDLRARQLGIPLRQLFGGTVDRLDTDVSIPFGPLEAMVAQAVAFRAEGFRAVKIKVGQPGRTDVEVVTEIAAALPADTVIRLDANQGWSAKHAVRCMAELDRAGVDIEVLEQPVPAADVAGLRFVTERVNAAVIADESVASVGDVLDLIRRDAVDGFMLKPSKLGGLRAARRAVALAGSAGKRCMVSTVLESHLGVTAAANLAASAPDVITYVDLDAAVFTGRQGVRGGMTYERGQVVLPAAPGLGVTGIDDAS</sequence>
<keyword evidence="2 6" id="KW-0479">Metal-binding</keyword>
<dbReference type="Proteomes" id="UP000199651">
    <property type="component" value="Unassembled WGS sequence"/>
</dbReference>
<dbReference type="SMART" id="SM00922">
    <property type="entry name" value="MR_MLE"/>
    <property type="match status" value="1"/>
</dbReference>
<dbReference type="EC" id="5.1.1.-" evidence="7"/>
<dbReference type="SFLD" id="SFLDS00001">
    <property type="entry name" value="Enolase"/>
    <property type="match status" value="1"/>
</dbReference>
<evidence type="ECO:0000313" key="9">
    <source>
        <dbReference type="EMBL" id="SDO92625.1"/>
    </source>
</evidence>
<dbReference type="STRING" id="504798.SAMN05421871_102416"/>
<organism evidence="9 10">
    <name type="scientific">Actinokineospora alba</name>
    <dbReference type="NCBI Taxonomy" id="504798"/>
    <lineage>
        <taxon>Bacteria</taxon>
        <taxon>Bacillati</taxon>
        <taxon>Actinomycetota</taxon>
        <taxon>Actinomycetes</taxon>
        <taxon>Pseudonocardiales</taxon>
        <taxon>Pseudonocardiaceae</taxon>
        <taxon>Actinokineospora</taxon>
    </lineage>
</organism>
<evidence type="ECO:0000256" key="1">
    <source>
        <dbReference type="ARBA" id="ARBA00008031"/>
    </source>
</evidence>
<dbReference type="InterPro" id="IPR029065">
    <property type="entry name" value="Enolase_C-like"/>
</dbReference>
<dbReference type="CDD" id="cd03319">
    <property type="entry name" value="L-Ala-DL-Glu_epimerase"/>
    <property type="match status" value="1"/>
</dbReference>
<keyword evidence="4 7" id="KW-0413">Isomerase</keyword>
<dbReference type="InterPro" id="IPR036849">
    <property type="entry name" value="Enolase-like_C_sf"/>
</dbReference>
<accession>A0A1H0NJN0</accession>
<comment type="cofactor">
    <cofactor evidence="6 7">
        <name>Mg(2+)</name>
        <dbReference type="ChEBI" id="CHEBI:18420"/>
    </cofactor>
    <text evidence="6 7">Binds 1 Mg(2+) ion per subunit.</text>
</comment>
<dbReference type="PANTHER" id="PTHR48073">
    <property type="entry name" value="O-SUCCINYLBENZOATE SYNTHASE-RELATED"/>
    <property type="match status" value="1"/>
</dbReference>
<evidence type="ECO:0000256" key="5">
    <source>
        <dbReference type="PIRSR" id="PIRSR634603-1"/>
    </source>
</evidence>